<name>A0A0V9UER6_9NOCA</name>
<dbReference type="PANTHER" id="PTHR43201:SF5">
    <property type="entry name" value="MEDIUM-CHAIN ACYL-COA LIGASE ACSF2, MITOCHONDRIAL"/>
    <property type="match status" value="1"/>
</dbReference>
<dbReference type="Pfam" id="PF13193">
    <property type="entry name" value="AMP-binding_C"/>
    <property type="match status" value="1"/>
</dbReference>
<evidence type="ECO:0000313" key="5">
    <source>
        <dbReference type="EMBL" id="KSZ56375.1"/>
    </source>
</evidence>
<feature type="domain" description="AMP-binding enzyme C-terminal" evidence="4">
    <location>
        <begin position="423"/>
        <end position="498"/>
    </location>
</feature>
<proteinExistence type="inferred from homology"/>
<organism evidence="5 6">
    <name type="scientific">Rhodococcus pyridinivorans KG-16</name>
    <dbReference type="NCBI Taxonomy" id="1441730"/>
    <lineage>
        <taxon>Bacteria</taxon>
        <taxon>Bacillati</taxon>
        <taxon>Actinomycetota</taxon>
        <taxon>Actinomycetes</taxon>
        <taxon>Mycobacteriales</taxon>
        <taxon>Nocardiaceae</taxon>
        <taxon>Rhodococcus</taxon>
    </lineage>
</organism>
<dbReference type="InterPro" id="IPR025110">
    <property type="entry name" value="AMP-bd_C"/>
</dbReference>
<evidence type="ECO:0000256" key="2">
    <source>
        <dbReference type="ARBA" id="ARBA00022598"/>
    </source>
</evidence>
<dbReference type="InterPro" id="IPR000873">
    <property type="entry name" value="AMP-dep_synth/lig_dom"/>
</dbReference>
<dbReference type="RefSeq" id="WP_060654494.1">
    <property type="nucleotide sequence ID" value="NZ_AZXY01000016.1"/>
</dbReference>
<gene>
    <name evidence="5" type="ORF">Z045_23360</name>
</gene>
<sequence>MTYRLADEPRRHALERPDVLALTGRGMSLTYRELDRRTNRLANVLRERGIGPQSRVAVLDKSSPQVIEVLFAAAKIGAVTVPANWRLAAPELAEVLSDAGAEILFFHSAFEDTVSYLRAHAPALSHTIRIDGDGDDDYETLLAAADATDPGWTGDADDIVLQLYTSGTTARPKGVLSSNRNLGACTQSGGPWGFDSSSVSLCAMPLFHIGGLGWVLVGIANGAHNIIVTEFTPQSLLDELEHHRITNTFLVPSVIGMLVEVPGAAERNFTALRSIAYGSSPITPALLKRALATFDRPLFQVYGLTETHGAITQLDATDHTTEGDRTHLLRSVGKPYPWVELKIVQPHSTDPAETGEVGEICVRSPQNTVGYFHRPEETSNAIDAEGWFHTGDVGRFDQDGYLYITDRIKDLIISGGENVYPIEVESVIAEYPGVSQVAVIGVPDPMWGEAVKAVVVTTPGQSIDARELSAFARERLAGYKCPKTIDVVQSLPLGATGKILKRELREQYAQQLSTP</sequence>
<reference evidence="5 6" key="2">
    <citation type="journal article" date="2016" name="Genome Announc.">
        <title>Draft Genome Sequence of a Versatile Hydrocarbon-Degrading Bacterium, Rhodococcus pyridinivorans Strain KG-16, Collected from Oil Fields in India.</title>
        <authorList>
            <person name="Aggarwal R.K."/>
            <person name="Dawar C."/>
            <person name="Phanindranath R."/>
            <person name="Mutnuri L."/>
            <person name="Dayal A.M."/>
        </authorList>
    </citation>
    <scope>NUCLEOTIDE SEQUENCE [LARGE SCALE GENOMIC DNA]</scope>
    <source>
        <strain evidence="5 6">KG-16</strain>
    </source>
</reference>
<keyword evidence="2 5" id="KW-0436">Ligase</keyword>
<dbReference type="Gene3D" id="3.40.50.12780">
    <property type="entry name" value="N-terminal domain of ligase-like"/>
    <property type="match status" value="1"/>
</dbReference>
<evidence type="ECO:0000259" key="4">
    <source>
        <dbReference type="Pfam" id="PF13193"/>
    </source>
</evidence>
<dbReference type="Pfam" id="PF00501">
    <property type="entry name" value="AMP-binding"/>
    <property type="match status" value="1"/>
</dbReference>
<dbReference type="PANTHER" id="PTHR43201">
    <property type="entry name" value="ACYL-COA SYNTHETASE"/>
    <property type="match status" value="1"/>
</dbReference>
<comment type="caution">
    <text evidence="5">The sequence shown here is derived from an EMBL/GenBank/DDBJ whole genome shotgun (WGS) entry which is preliminary data.</text>
</comment>
<dbReference type="InterPro" id="IPR042099">
    <property type="entry name" value="ANL_N_sf"/>
</dbReference>
<dbReference type="FunFam" id="3.30.300.30:FF:000008">
    <property type="entry name" value="2,3-dihydroxybenzoate-AMP ligase"/>
    <property type="match status" value="1"/>
</dbReference>
<dbReference type="AlphaFoldDB" id="A0A0V9UER6"/>
<protein>
    <submittedName>
        <fullName evidence="5">Fatty-acid--CoA ligase</fullName>
    </submittedName>
</protein>
<evidence type="ECO:0000259" key="3">
    <source>
        <dbReference type="Pfam" id="PF00501"/>
    </source>
</evidence>
<accession>A0A0V9UER6</accession>
<dbReference type="InterPro" id="IPR045851">
    <property type="entry name" value="AMP-bd_C_sf"/>
</dbReference>
<feature type="domain" description="AMP-dependent synthetase/ligase" evidence="3">
    <location>
        <begin position="11"/>
        <end position="372"/>
    </location>
</feature>
<dbReference type="Gene3D" id="3.30.300.30">
    <property type="match status" value="1"/>
</dbReference>
<dbReference type="EMBL" id="AZXY01000016">
    <property type="protein sequence ID" value="KSZ56375.1"/>
    <property type="molecule type" value="Genomic_DNA"/>
</dbReference>
<comment type="similarity">
    <text evidence="1">Belongs to the ATP-dependent AMP-binding enzyme family.</text>
</comment>
<reference evidence="6" key="1">
    <citation type="submission" date="2015-01" db="EMBL/GenBank/DDBJ databases">
        <title>Draft genome sequence of Rhodococcus pyridinivorans strain KG-16, a hydrocarbon-degrading bacterium.</title>
        <authorList>
            <person name="Aggarwal R.K."/>
            <person name="Dawar C."/>
        </authorList>
    </citation>
    <scope>NUCLEOTIDE SEQUENCE [LARGE SCALE GENOMIC DNA]</scope>
    <source>
        <strain evidence="6">KG-16</strain>
    </source>
</reference>
<evidence type="ECO:0000313" key="6">
    <source>
        <dbReference type="Proteomes" id="UP000053060"/>
    </source>
</evidence>
<dbReference type="GO" id="GO:0031956">
    <property type="term" value="F:medium-chain fatty acid-CoA ligase activity"/>
    <property type="evidence" value="ECO:0007669"/>
    <property type="project" value="TreeGrafter"/>
</dbReference>
<dbReference type="Proteomes" id="UP000053060">
    <property type="component" value="Unassembled WGS sequence"/>
</dbReference>
<dbReference type="SUPFAM" id="SSF56801">
    <property type="entry name" value="Acetyl-CoA synthetase-like"/>
    <property type="match status" value="1"/>
</dbReference>
<dbReference type="GO" id="GO:0006631">
    <property type="term" value="P:fatty acid metabolic process"/>
    <property type="evidence" value="ECO:0007669"/>
    <property type="project" value="TreeGrafter"/>
</dbReference>
<dbReference type="PATRIC" id="fig|1441730.3.peg.4893"/>
<dbReference type="NCBIfam" id="NF004837">
    <property type="entry name" value="PRK06187.1"/>
    <property type="match status" value="1"/>
</dbReference>
<evidence type="ECO:0000256" key="1">
    <source>
        <dbReference type="ARBA" id="ARBA00006432"/>
    </source>
</evidence>